<organism evidence="5 6">
    <name type="scientific">Truncatella angustata</name>
    <dbReference type="NCBI Taxonomy" id="152316"/>
    <lineage>
        <taxon>Eukaryota</taxon>
        <taxon>Fungi</taxon>
        <taxon>Dikarya</taxon>
        <taxon>Ascomycota</taxon>
        <taxon>Pezizomycotina</taxon>
        <taxon>Sordariomycetes</taxon>
        <taxon>Xylariomycetidae</taxon>
        <taxon>Amphisphaeriales</taxon>
        <taxon>Sporocadaceae</taxon>
        <taxon>Truncatella</taxon>
    </lineage>
</organism>
<dbReference type="PROSITE" id="PS50275">
    <property type="entry name" value="SAC"/>
    <property type="match status" value="1"/>
</dbReference>
<evidence type="ECO:0000259" key="4">
    <source>
        <dbReference type="PROSITE" id="PS51791"/>
    </source>
</evidence>
<dbReference type="InterPro" id="IPR002013">
    <property type="entry name" value="SAC_dom"/>
</dbReference>
<dbReference type="GeneID" id="70124959"/>
<dbReference type="InterPro" id="IPR022158">
    <property type="entry name" value="Inositol_phosphatase"/>
</dbReference>
<dbReference type="PROSITE" id="PS51791">
    <property type="entry name" value="HSAC2"/>
    <property type="match status" value="1"/>
</dbReference>
<protein>
    <submittedName>
        <fullName evidence="5">Phosphoinositide phosphatase</fullName>
    </submittedName>
</protein>
<evidence type="ECO:0000313" key="6">
    <source>
        <dbReference type="Proteomes" id="UP000758603"/>
    </source>
</evidence>
<feature type="compositionally biased region" description="Low complexity" evidence="1">
    <location>
        <begin position="896"/>
        <end position="910"/>
    </location>
</feature>
<dbReference type="InterPro" id="IPR034753">
    <property type="entry name" value="hSac2"/>
</dbReference>
<feature type="compositionally biased region" description="Polar residues" evidence="1">
    <location>
        <begin position="109"/>
        <end position="122"/>
    </location>
</feature>
<dbReference type="Pfam" id="PF12456">
    <property type="entry name" value="hSac2"/>
    <property type="match status" value="1"/>
</dbReference>
<dbReference type="PANTHER" id="PTHR45662">
    <property type="entry name" value="PHOSPHATIDYLINOSITIDE PHOSPHATASE SAC1"/>
    <property type="match status" value="1"/>
</dbReference>
<dbReference type="GO" id="GO:0046856">
    <property type="term" value="P:phosphatidylinositol dephosphorylation"/>
    <property type="evidence" value="ECO:0007669"/>
    <property type="project" value="TreeGrafter"/>
</dbReference>
<proteinExistence type="predicted"/>
<dbReference type="EMBL" id="JAGPXC010000005">
    <property type="protein sequence ID" value="KAH6652726.1"/>
    <property type="molecule type" value="Genomic_DNA"/>
</dbReference>
<accession>A0A9P8ZW64</accession>
<feature type="compositionally biased region" description="Basic and acidic residues" evidence="1">
    <location>
        <begin position="185"/>
        <end position="195"/>
    </location>
</feature>
<feature type="region of interest" description="Disordered" evidence="1">
    <location>
        <begin position="854"/>
        <end position="910"/>
    </location>
</feature>
<sequence length="1002" mass="110143">MPTSLARKLLICAAVDGLVIQPLPPKGQRPSQPLKVKYGDATVSTLPRDQTPDTSKPNSSFEAFGIVGLFTVSRLSYLVTITGRQQVAQIRGYPVYVVTDVALTPCTSQTEAESAVRHTSVQLRRAAQAGDKNINQDETSGSDTEGDTASLLGQDETDDVHTDRESLSGKEVAGESEARDEDPSEREGRRSIAEDVIQRKGSYGRFTERWFSHRGWVQDQKRNMGISDSAPQASEAPTDAQAKKQDKDDKKLGNTVVAETASSKVENPVSTGESLLPKLLRMAHIWFGTSHSFYFSYDVDITRNLGNQGLATNGDTPLHRVAEPKFFWNKHLLQPFFTAKEDSVLLPLMQGFVGQREFTVDGQPPQSDSDKATGSMEMNNFRSPDAGEEQQGGSSTNLRPSEKKFLITVVSRRSIKRAGLRYLRRGIDDDGHVANSVETEQLLSSPSWSGPKIFSFVQIRGSIPLFFTQSPYSLKPAAVQQHSEATNLAALTKHFDQLRKRYGAVQAVNLVEKHGVESVIGEAFEKGVAKYNEDKKDETEKVGFEWFDFHNACRGMKFENVSLLMDTLGSKVESFGSTVEEPANSDGKPGKITTSQKGALRTNCMDCLDRTNVCQSSFAKYMLDLQLKEEGFDMTAQADQTTTWFNTLWADNGDAIAKQYASTAAMKGDYTRTRKRNYRGMVNDLGLSLSRLYNGMVNDHFSQAAIDFLLGSVTSMVFEEFEATMATKDPAVSMSKMRENAIEQSQKIAIENPDSEDFIGGWTLLSPYHSDTIKSLPFDEVVLLLTDAALYLCRFDWKLDKVASFERVDLANIVSIKVGTYVISTVSSTQSDEDKNVGFVVTYEPGKDDVKRLNTRSLTSNASSAPSVSGDKESDSKGDSPAPPASGGILAPIFGSSSPSKSAQQAQPQKKIAFKATYAQSSMSDPTVAKSGRTPSEKEQIDIIASEIERQVFVSQPLDKARGDSERTSIVEREDIISLADAKKNTGLLETWGHAVKKLVWA</sequence>
<feature type="region of interest" description="Disordered" evidence="1">
    <location>
        <begin position="226"/>
        <end position="252"/>
    </location>
</feature>
<dbReference type="PANTHER" id="PTHR45662:SF7">
    <property type="entry name" value="SACI DOMAIN PROTEIN (AFU_ORTHOLOGUE AFUA_1G15890)"/>
    <property type="match status" value="1"/>
</dbReference>
<dbReference type="Pfam" id="PF02383">
    <property type="entry name" value="Syja_N"/>
    <property type="match status" value="1"/>
</dbReference>
<dbReference type="AlphaFoldDB" id="A0A9P8ZW64"/>
<feature type="compositionally biased region" description="Basic and acidic residues" evidence="1">
    <location>
        <begin position="159"/>
        <end position="177"/>
    </location>
</feature>
<evidence type="ECO:0000256" key="1">
    <source>
        <dbReference type="SAM" id="MobiDB-lite"/>
    </source>
</evidence>
<comment type="caution">
    <text evidence="5">The sequence shown here is derived from an EMBL/GenBank/DDBJ whole genome shotgun (WGS) entry which is preliminary data.</text>
</comment>
<evidence type="ECO:0000256" key="2">
    <source>
        <dbReference type="SAM" id="SignalP"/>
    </source>
</evidence>
<feature type="domain" description="SAC" evidence="3">
    <location>
        <begin position="289"/>
        <end position="662"/>
    </location>
</feature>
<feature type="chain" id="PRO_5040413757" evidence="2">
    <location>
        <begin position="18"/>
        <end position="1002"/>
    </location>
</feature>
<feature type="region of interest" description="Disordered" evidence="1">
    <location>
        <begin position="109"/>
        <end position="195"/>
    </location>
</feature>
<keyword evidence="6" id="KW-1185">Reference proteome</keyword>
<feature type="compositionally biased region" description="Basic and acidic residues" evidence="1">
    <location>
        <begin position="241"/>
        <end position="252"/>
    </location>
</feature>
<dbReference type="GO" id="GO:0005783">
    <property type="term" value="C:endoplasmic reticulum"/>
    <property type="evidence" value="ECO:0007669"/>
    <property type="project" value="TreeGrafter"/>
</dbReference>
<feature type="compositionally biased region" description="Polar residues" evidence="1">
    <location>
        <begin position="855"/>
        <end position="866"/>
    </location>
</feature>
<feature type="region of interest" description="Disordered" evidence="1">
    <location>
        <begin position="357"/>
        <end position="398"/>
    </location>
</feature>
<gene>
    <name evidence="5" type="ORF">BKA67DRAFT_300051</name>
</gene>
<evidence type="ECO:0000259" key="3">
    <source>
        <dbReference type="PROSITE" id="PS50275"/>
    </source>
</evidence>
<feature type="signal peptide" evidence="2">
    <location>
        <begin position="1"/>
        <end position="17"/>
    </location>
</feature>
<dbReference type="GO" id="GO:0043812">
    <property type="term" value="F:phosphatidylinositol-4-phosphate phosphatase activity"/>
    <property type="evidence" value="ECO:0007669"/>
    <property type="project" value="TreeGrafter"/>
</dbReference>
<evidence type="ECO:0000313" key="5">
    <source>
        <dbReference type="EMBL" id="KAH6652726.1"/>
    </source>
</evidence>
<name>A0A9P8ZW64_9PEZI</name>
<feature type="domain" description="HSac2" evidence="4">
    <location>
        <begin position="732"/>
        <end position="890"/>
    </location>
</feature>
<reference evidence="5" key="1">
    <citation type="journal article" date="2021" name="Nat. Commun.">
        <title>Genetic determinants of endophytism in the Arabidopsis root mycobiome.</title>
        <authorList>
            <person name="Mesny F."/>
            <person name="Miyauchi S."/>
            <person name="Thiergart T."/>
            <person name="Pickel B."/>
            <person name="Atanasova L."/>
            <person name="Karlsson M."/>
            <person name="Huettel B."/>
            <person name="Barry K.W."/>
            <person name="Haridas S."/>
            <person name="Chen C."/>
            <person name="Bauer D."/>
            <person name="Andreopoulos W."/>
            <person name="Pangilinan J."/>
            <person name="LaButti K."/>
            <person name="Riley R."/>
            <person name="Lipzen A."/>
            <person name="Clum A."/>
            <person name="Drula E."/>
            <person name="Henrissat B."/>
            <person name="Kohler A."/>
            <person name="Grigoriev I.V."/>
            <person name="Martin F.M."/>
            <person name="Hacquard S."/>
        </authorList>
    </citation>
    <scope>NUCLEOTIDE SEQUENCE</scope>
    <source>
        <strain evidence="5">MPI-SDFR-AT-0073</strain>
    </source>
</reference>
<dbReference type="RefSeq" id="XP_045957003.1">
    <property type="nucleotide sequence ID" value="XM_046096066.1"/>
</dbReference>
<dbReference type="OrthoDB" id="405996at2759"/>
<dbReference type="Proteomes" id="UP000758603">
    <property type="component" value="Unassembled WGS sequence"/>
</dbReference>
<keyword evidence="2" id="KW-0732">Signal</keyword>